<dbReference type="Gene3D" id="2.160.20.10">
    <property type="entry name" value="Single-stranded right-handed beta-helix, Pectin lyase-like"/>
    <property type="match status" value="1"/>
</dbReference>
<reference evidence="1" key="2">
    <citation type="submission" date="2022-10" db="EMBL/GenBank/DDBJ databases">
        <authorList>
            <person name="Trinh H.N."/>
        </authorList>
    </citation>
    <scope>NUCLEOTIDE SEQUENCE</scope>
    <source>
        <strain evidence="1">RN2-1</strain>
    </source>
</reference>
<protein>
    <submittedName>
        <fullName evidence="1">DUF6519 domain-containing protein</fullName>
    </submittedName>
</protein>
<dbReference type="InterPro" id="IPR011050">
    <property type="entry name" value="Pectin_lyase_fold/virulence"/>
</dbReference>
<evidence type="ECO:0000313" key="2">
    <source>
        <dbReference type="Proteomes" id="UP001165679"/>
    </source>
</evidence>
<dbReference type="Pfam" id="PF20129">
    <property type="entry name" value="DUF6519"/>
    <property type="match status" value="1"/>
</dbReference>
<keyword evidence="2" id="KW-1185">Reference proteome</keyword>
<accession>A0AA41YK98</accession>
<sequence>MSSVDISRKLFQPAKHYAGAVYQQGRVTLDSDQNENAMLAGEELRRLIFEAICGGGSPNGGFTVGSVTTAPRPDDPQVLTYDFPLGAGSFYLGGLRFEAGAAETFLGQSDWLQIAPDGGLPAPPTAADLAGGHRNDLVWLEAWEQCVTATEDSEILERALGGPDTTARLRRMRRVHVTTGTAGDCAAAFAALEAGLALGATVDADTGEVVSATTLTIGFDPAGITEDPCKPATHAGFLGADNQAFRVQITAPGRFIWGADNASPLYRVQAQPFQEPGGGTTLRRIHFLTPPRDQAHFPLAGQAIEVLRWGALLPNGEKVAEPTGMLATVERSYDPDDQSIVIATAVPQAWLDWFTGPGAHALSNRDPVEDRQYFFLRLWTGGSGQAATPDLGFTVNTAQTLGGTGLTVTFSDTGRPSDYWVVAARPNTPDIVVPWALQQGLSPMGPRVFLTPLAIITWSLDANGNPAPTPHDCRHRFRPLCEMGGCCTVTVGDGQASFGDVGSIQQAIDLLPAGGGEICMLRGTYAGNVLIDGRSNITITGCGPDSLLTGTGSALITVSNSSDIRIRALGFAAPTVPAIHLDGNDTAPVIRTMLEALAISARDTVAVIGTGLRGAEVLGCGIDLQPLAAPLGGNTQTDLQPAVYLAGDDLRVERCRIEVDAAAQRQSQPLGGLQIGGGSRRVRIRDNLIRRGNGHGIILGSVRFVHADPAGIGGAARGDLIADLPVGVRGQGAFTSIGLTVSVDDNGCITIDPDPGGGTDDGTPLVPVSEGALVDVAILDNSIAQMGACGISVVRFFDLSRAADYISVEGLEITHNRITACMALDVPTLTDDQRVHAAFGGITLAFCERLVVRDNVVADCGNTAGDPICGLFVLLAEGAVVERNRIKDNGVRSTETMRPGRRGGVVFGLVLPGSVPFTLPFLNRAGLRQDGAPALRVHDNVVVTPEGRALEVIAVGPISVCDNQFTSRGGARLFRVPVVPSAGAAGYGLSTSAQTTYGAVAQKNGDPLLAFIDLLGGLVVAILDLGFSTELYLQFLGFSGLTLVDAGPADRTTFNSDDDDLFFGGEVLFNANQVSLDALAADVQVAASAVLLISTDDVVMTSNQCTCDLLLDFILTNALVFGFSVHVADNRFKEPLGLGAFRPVFLSAATLALMNETADNQGTHCFYALGAASVSVLTPNRSMIELFQANACNAFNRQNAAENNKYLVGNAIVQGG</sequence>
<dbReference type="SMART" id="SM00710">
    <property type="entry name" value="PbH1"/>
    <property type="match status" value="7"/>
</dbReference>
<gene>
    <name evidence="1" type="ORF">OL599_12005</name>
</gene>
<evidence type="ECO:0000313" key="1">
    <source>
        <dbReference type="EMBL" id="MCW3475296.1"/>
    </source>
</evidence>
<dbReference type="InterPro" id="IPR045392">
    <property type="entry name" value="DUF6519"/>
</dbReference>
<dbReference type="RefSeq" id="WP_264713991.1">
    <property type="nucleotide sequence ID" value="NZ_JAPDNT010000007.1"/>
</dbReference>
<reference evidence="1" key="1">
    <citation type="submission" date="2022-09" db="EMBL/GenBank/DDBJ databases">
        <title>Rhodovastum sp. nov. RN2-1 isolated from soil in Seongnam, South Korea.</title>
        <authorList>
            <person name="Le N.T."/>
        </authorList>
    </citation>
    <scope>NUCLEOTIDE SEQUENCE</scope>
    <source>
        <strain evidence="1">RN2-1</strain>
    </source>
</reference>
<dbReference type="AlphaFoldDB" id="A0AA41YK98"/>
<dbReference type="Proteomes" id="UP001165679">
    <property type="component" value="Unassembled WGS sequence"/>
</dbReference>
<dbReference type="EMBL" id="JAPDNT010000007">
    <property type="protein sequence ID" value="MCW3475296.1"/>
    <property type="molecule type" value="Genomic_DNA"/>
</dbReference>
<dbReference type="SUPFAM" id="SSF51126">
    <property type="entry name" value="Pectin lyase-like"/>
    <property type="match status" value="1"/>
</dbReference>
<name>A0AA41YK98_9PROT</name>
<comment type="caution">
    <text evidence="1">The sequence shown here is derived from an EMBL/GenBank/DDBJ whole genome shotgun (WGS) entry which is preliminary data.</text>
</comment>
<proteinExistence type="predicted"/>
<organism evidence="1 2">
    <name type="scientific">Limobrevibacterium gyesilva</name>
    <dbReference type="NCBI Taxonomy" id="2991712"/>
    <lineage>
        <taxon>Bacteria</taxon>
        <taxon>Pseudomonadati</taxon>
        <taxon>Pseudomonadota</taxon>
        <taxon>Alphaproteobacteria</taxon>
        <taxon>Acetobacterales</taxon>
        <taxon>Acetobacteraceae</taxon>
        <taxon>Limobrevibacterium</taxon>
    </lineage>
</organism>
<dbReference type="InterPro" id="IPR012334">
    <property type="entry name" value="Pectin_lyas_fold"/>
</dbReference>
<dbReference type="InterPro" id="IPR006626">
    <property type="entry name" value="PbH1"/>
</dbReference>